<proteinExistence type="predicted"/>
<comment type="caution">
    <text evidence="2">The sequence shown here is derived from an EMBL/GenBank/DDBJ whole genome shotgun (WGS) entry which is preliminary data.</text>
</comment>
<evidence type="ECO:0000313" key="3">
    <source>
        <dbReference type="Proteomes" id="UP001054945"/>
    </source>
</evidence>
<feature type="signal peptide" evidence="1">
    <location>
        <begin position="1"/>
        <end position="24"/>
    </location>
</feature>
<evidence type="ECO:0000256" key="1">
    <source>
        <dbReference type="SAM" id="SignalP"/>
    </source>
</evidence>
<protein>
    <recommendedName>
        <fullName evidence="4">Secreted protein</fullName>
    </recommendedName>
</protein>
<feature type="chain" id="PRO_5043910076" description="Secreted protein" evidence="1">
    <location>
        <begin position="25"/>
        <end position="97"/>
    </location>
</feature>
<name>A0AAV4MEZ1_CAEEX</name>
<evidence type="ECO:0008006" key="4">
    <source>
        <dbReference type="Google" id="ProtNLM"/>
    </source>
</evidence>
<gene>
    <name evidence="2" type="ORF">CEXT_297251</name>
</gene>
<organism evidence="2 3">
    <name type="scientific">Caerostris extrusa</name>
    <name type="common">Bark spider</name>
    <name type="synonym">Caerostris bankana</name>
    <dbReference type="NCBI Taxonomy" id="172846"/>
    <lineage>
        <taxon>Eukaryota</taxon>
        <taxon>Metazoa</taxon>
        <taxon>Ecdysozoa</taxon>
        <taxon>Arthropoda</taxon>
        <taxon>Chelicerata</taxon>
        <taxon>Arachnida</taxon>
        <taxon>Araneae</taxon>
        <taxon>Araneomorphae</taxon>
        <taxon>Entelegynae</taxon>
        <taxon>Araneoidea</taxon>
        <taxon>Araneidae</taxon>
        <taxon>Caerostris</taxon>
    </lineage>
</organism>
<reference evidence="2 3" key="1">
    <citation type="submission" date="2021-06" db="EMBL/GenBank/DDBJ databases">
        <title>Caerostris extrusa draft genome.</title>
        <authorList>
            <person name="Kono N."/>
            <person name="Arakawa K."/>
        </authorList>
    </citation>
    <scope>NUCLEOTIDE SEQUENCE [LARGE SCALE GENOMIC DNA]</scope>
</reference>
<keyword evidence="3" id="KW-1185">Reference proteome</keyword>
<sequence length="97" mass="10460">MILMLFQLLSVMDGLTGVVQKLSAEECLEVGYPYILPTLSSAAVCPQLPLLSSPNTAEAAVTAQSSSILIHRVVTCHRLFFITVCLPMHASSKTKNI</sequence>
<dbReference type="EMBL" id="BPLR01019701">
    <property type="protein sequence ID" value="GIX70855.1"/>
    <property type="molecule type" value="Genomic_DNA"/>
</dbReference>
<dbReference type="Proteomes" id="UP001054945">
    <property type="component" value="Unassembled WGS sequence"/>
</dbReference>
<dbReference type="AlphaFoldDB" id="A0AAV4MEZ1"/>
<evidence type="ECO:0000313" key="2">
    <source>
        <dbReference type="EMBL" id="GIX70855.1"/>
    </source>
</evidence>
<accession>A0AAV4MEZ1</accession>
<keyword evidence="1" id="KW-0732">Signal</keyword>